<name>G4TWX5_SERID</name>
<reference evidence="1 2" key="1">
    <citation type="journal article" date="2011" name="PLoS Pathog.">
        <title>Endophytic Life Strategies Decoded by Genome and Transcriptome Analyses of the Mutualistic Root Symbiont Piriformospora indica.</title>
        <authorList>
            <person name="Zuccaro A."/>
            <person name="Lahrmann U."/>
            <person name="Guldener U."/>
            <person name="Langen G."/>
            <person name="Pfiffi S."/>
            <person name="Biedenkopf D."/>
            <person name="Wong P."/>
            <person name="Samans B."/>
            <person name="Grimm C."/>
            <person name="Basiewicz M."/>
            <person name="Murat C."/>
            <person name="Martin F."/>
            <person name="Kogel K.H."/>
        </authorList>
    </citation>
    <scope>NUCLEOTIDE SEQUENCE [LARGE SCALE GENOMIC DNA]</scope>
    <source>
        <strain evidence="1 2">DSM 11827</strain>
    </source>
</reference>
<gene>
    <name evidence="1" type="ORF">PIIN_09806</name>
</gene>
<protein>
    <submittedName>
        <fullName evidence="1">Uncharacterized protein</fullName>
    </submittedName>
</protein>
<dbReference type="EMBL" id="CAFZ01000528">
    <property type="protein sequence ID" value="CCA75818.1"/>
    <property type="molecule type" value="Genomic_DNA"/>
</dbReference>
<comment type="caution">
    <text evidence="1">The sequence shown here is derived from an EMBL/GenBank/DDBJ whole genome shotgun (WGS) entry which is preliminary data.</text>
</comment>
<accession>G4TWX5</accession>
<dbReference type="InParanoid" id="G4TWX5"/>
<dbReference type="Proteomes" id="UP000007148">
    <property type="component" value="Unassembled WGS sequence"/>
</dbReference>
<organism evidence="1 2">
    <name type="scientific">Serendipita indica (strain DSM 11827)</name>
    <name type="common">Root endophyte fungus</name>
    <name type="synonym">Piriformospora indica</name>
    <dbReference type="NCBI Taxonomy" id="1109443"/>
    <lineage>
        <taxon>Eukaryota</taxon>
        <taxon>Fungi</taxon>
        <taxon>Dikarya</taxon>
        <taxon>Basidiomycota</taxon>
        <taxon>Agaricomycotina</taxon>
        <taxon>Agaricomycetes</taxon>
        <taxon>Sebacinales</taxon>
        <taxon>Serendipitaceae</taxon>
        <taxon>Serendipita</taxon>
    </lineage>
</organism>
<keyword evidence="2" id="KW-1185">Reference proteome</keyword>
<dbReference type="HOGENOM" id="CLU_2590643_0_0_1"/>
<dbReference type="AlphaFoldDB" id="G4TWX5"/>
<evidence type="ECO:0000313" key="1">
    <source>
        <dbReference type="EMBL" id="CCA75818.1"/>
    </source>
</evidence>
<proteinExistence type="predicted"/>
<evidence type="ECO:0000313" key="2">
    <source>
        <dbReference type="Proteomes" id="UP000007148"/>
    </source>
</evidence>
<sequence length="80" mass="8815">MHPQDYAILHSTTTTRAKSPISLNAPRVTTTKEKMVCASSETLETALPFRTTLCIVITYGPASLLSSAWVIHSDTLIFMF</sequence>